<dbReference type="STRING" id="48697.A0A101MI18"/>
<evidence type="ECO:0000313" key="3">
    <source>
        <dbReference type="Proteomes" id="UP000055045"/>
    </source>
</evidence>
<accession>A0A101MI18</accession>
<dbReference type="Proteomes" id="UP000055045">
    <property type="component" value="Unassembled WGS sequence"/>
</dbReference>
<evidence type="ECO:0000313" key="2">
    <source>
        <dbReference type="EMBL" id="KUM60790.1"/>
    </source>
</evidence>
<protein>
    <recommendedName>
        <fullName evidence="4">Ectomycorrhiza-upregulated zf-mynd domain-containing protein</fullName>
    </recommendedName>
</protein>
<proteinExistence type="predicted"/>
<sequence length="220" mass="24222">MPPIDYSKWDNIDTDSDSEPATSSMARPQATKPTVPSSTTPSTATQATPSNQTPSSPGGTVRAVTVRCQGDKGIPWSATTIPSNHPIFANSVPPVPALLDFPIVIHRVGTPDNGTTGCLDNQAITYIHVDPITGFAPPKWQSGIGTVIVARKDKKDLSPEHYEAIWMYCDRILDYFGEGEGAPEHLYSRKAFERWFVGYQKEVLQYGRKEWTSVPPLYEE</sequence>
<keyword evidence="3" id="KW-1185">Reference proteome</keyword>
<organism evidence="2 3">
    <name type="scientific">Penicillium freii</name>
    <dbReference type="NCBI Taxonomy" id="48697"/>
    <lineage>
        <taxon>Eukaryota</taxon>
        <taxon>Fungi</taxon>
        <taxon>Dikarya</taxon>
        <taxon>Ascomycota</taxon>
        <taxon>Pezizomycotina</taxon>
        <taxon>Eurotiomycetes</taxon>
        <taxon>Eurotiomycetidae</taxon>
        <taxon>Eurotiales</taxon>
        <taxon>Aspergillaceae</taxon>
        <taxon>Penicillium</taxon>
    </lineage>
</organism>
<comment type="caution">
    <text evidence="2">The sequence shown here is derived from an EMBL/GenBank/DDBJ whole genome shotgun (WGS) entry which is preliminary data.</text>
</comment>
<feature type="compositionally biased region" description="Low complexity" evidence="1">
    <location>
        <begin position="30"/>
        <end position="50"/>
    </location>
</feature>
<evidence type="ECO:0008006" key="4">
    <source>
        <dbReference type="Google" id="ProtNLM"/>
    </source>
</evidence>
<dbReference type="AlphaFoldDB" id="A0A101MI18"/>
<dbReference type="EMBL" id="LLXE01000160">
    <property type="protein sequence ID" value="KUM60790.1"/>
    <property type="molecule type" value="Genomic_DNA"/>
</dbReference>
<feature type="region of interest" description="Disordered" evidence="1">
    <location>
        <begin position="1"/>
        <end position="61"/>
    </location>
</feature>
<name>A0A101MI18_PENFR</name>
<evidence type="ECO:0000256" key="1">
    <source>
        <dbReference type="SAM" id="MobiDB-lite"/>
    </source>
</evidence>
<reference evidence="2 3" key="1">
    <citation type="submission" date="2015-10" db="EMBL/GenBank/DDBJ databases">
        <title>Genome sequencing of Penicillium freii.</title>
        <authorList>
            <person name="Nguyen H.D."/>
            <person name="Visagie C.M."/>
            <person name="Seifert K.A."/>
        </authorList>
    </citation>
    <scope>NUCLEOTIDE SEQUENCE [LARGE SCALE GENOMIC DNA]</scope>
    <source>
        <strain evidence="2 3">DAOM 242723</strain>
    </source>
</reference>
<gene>
    <name evidence="2" type="ORF">ACN42_g6322</name>
</gene>